<reference evidence="1 2" key="1">
    <citation type="submission" date="2013-12" db="EMBL/GenBank/DDBJ databases">
        <title>Ecological redundancy of diverse viral populations within a natural community.</title>
        <authorList>
            <person name="Gregory A.C."/>
            <person name="LaButti K."/>
            <person name="Copeland A."/>
            <person name="Woyke T."/>
            <person name="Sullivan M.B."/>
        </authorList>
    </citation>
    <scope>NUCLEOTIDE SEQUENCE [LARGE SCALE GENOMIC DNA]</scope>
    <source>
        <strain evidence="1">Syn7803US103</strain>
    </source>
</reference>
<proteinExistence type="predicted"/>
<organism evidence="1 2">
    <name type="scientific">Synechococcus phage ACG-2014j</name>
    <dbReference type="NCBI Taxonomy" id="1493514"/>
    <lineage>
        <taxon>Viruses</taxon>
        <taxon>Duplodnaviria</taxon>
        <taxon>Heunggongvirae</taxon>
        <taxon>Uroviricota</taxon>
        <taxon>Caudoviricetes</taxon>
        <taxon>Pantevenvirales</taxon>
        <taxon>Kyanoviridae</taxon>
        <taxon>Potamoivirus</taxon>
        <taxon>Potamoivirus tusconj</taxon>
    </lineage>
</organism>
<protein>
    <submittedName>
        <fullName evidence="1">DNA end protector protein</fullName>
    </submittedName>
</protein>
<accession>A0A0E3FCL7</accession>
<dbReference type="KEGG" id="vg:24171182"/>
<evidence type="ECO:0000313" key="2">
    <source>
        <dbReference type="Proteomes" id="UP000033008"/>
    </source>
</evidence>
<dbReference type="OrthoDB" id="4606at10239"/>
<sequence length="229" mass="26716">MATGFASVQRNITNKDPGYKTLFERVSAATGGEKKSLTWYRSAVKAEASKYKKNFNKYILDEKKDRAGAVKEQDKNELRRYAVAGHLYMFEYKAKMKWLPYYDRFPLVYCFKAPGKHEFWGANLHYLSPKKRLIVTKKLMQGRVDIPKICFHKYLSSHVDGLYLDLAADEWDTAILLPTEDYVKNVNGRDFPIDKKIVWEETDDKFYDKISGQRMIKGYGSKQSKEMSK</sequence>
<dbReference type="GeneID" id="24171182"/>
<dbReference type="Proteomes" id="UP000033008">
    <property type="component" value="Segment"/>
</dbReference>
<dbReference type="EMBL" id="KJ019069">
    <property type="protein sequence ID" value="AIX23899.1"/>
    <property type="molecule type" value="Genomic_DNA"/>
</dbReference>
<gene>
    <name evidence="1" type="ORF">Syn7803US103_4</name>
</gene>
<evidence type="ECO:0000313" key="1">
    <source>
        <dbReference type="EMBL" id="AIX23899.1"/>
    </source>
</evidence>
<name>A0A0E3FCL7_9CAUD</name>
<dbReference type="RefSeq" id="YP_009133986.1">
    <property type="nucleotide sequence ID" value="NC_026926.1"/>
</dbReference>